<dbReference type="EMBL" id="KN818276">
    <property type="protein sequence ID" value="KIL62000.1"/>
    <property type="molecule type" value="Genomic_DNA"/>
</dbReference>
<evidence type="ECO:0000259" key="3">
    <source>
        <dbReference type="Pfam" id="PF10342"/>
    </source>
</evidence>
<dbReference type="Proteomes" id="UP000054549">
    <property type="component" value="Unassembled WGS sequence"/>
</dbReference>
<name>A0A0C2SG10_AMAMK</name>
<feature type="signal peptide" evidence="2">
    <location>
        <begin position="1"/>
        <end position="15"/>
    </location>
</feature>
<dbReference type="InterPro" id="IPR018466">
    <property type="entry name" value="Kre9/Knh1-like_N"/>
</dbReference>
<evidence type="ECO:0000313" key="5">
    <source>
        <dbReference type="Proteomes" id="UP000054549"/>
    </source>
</evidence>
<protein>
    <recommendedName>
        <fullName evidence="3">Yeast cell wall synthesis Kre9/Knh1-like N-terminal domain-containing protein</fullName>
    </recommendedName>
</protein>
<gene>
    <name evidence="4" type="ORF">M378DRAFT_13092</name>
</gene>
<evidence type="ECO:0000256" key="1">
    <source>
        <dbReference type="ARBA" id="ARBA00022729"/>
    </source>
</evidence>
<proteinExistence type="predicted"/>
<keyword evidence="5" id="KW-1185">Reference proteome</keyword>
<accession>A0A0C2SG10</accession>
<reference evidence="4 5" key="1">
    <citation type="submission" date="2014-04" db="EMBL/GenBank/DDBJ databases">
        <title>Evolutionary Origins and Diversification of the Mycorrhizal Mutualists.</title>
        <authorList>
            <consortium name="DOE Joint Genome Institute"/>
            <consortium name="Mycorrhizal Genomics Consortium"/>
            <person name="Kohler A."/>
            <person name="Kuo A."/>
            <person name="Nagy L.G."/>
            <person name="Floudas D."/>
            <person name="Copeland A."/>
            <person name="Barry K.W."/>
            <person name="Cichocki N."/>
            <person name="Veneault-Fourrey C."/>
            <person name="LaButti K."/>
            <person name="Lindquist E.A."/>
            <person name="Lipzen A."/>
            <person name="Lundell T."/>
            <person name="Morin E."/>
            <person name="Murat C."/>
            <person name="Riley R."/>
            <person name="Ohm R."/>
            <person name="Sun H."/>
            <person name="Tunlid A."/>
            <person name="Henrissat B."/>
            <person name="Grigoriev I.V."/>
            <person name="Hibbett D.S."/>
            <person name="Martin F."/>
        </authorList>
    </citation>
    <scope>NUCLEOTIDE SEQUENCE [LARGE SCALE GENOMIC DNA]</scope>
    <source>
        <strain evidence="4 5">Koide BX008</strain>
    </source>
</reference>
<sequence length="131" mass="14037">MLVLGFCAIAAPLVGLQERNELIVWRPSITGPTQDVVWPAGSTQKVTWNTADMPPEKQGSSGLILLGHAGNNSENLDIYHPLAHDFPISQGWVDVTILSDTAPRDDYFVVLFGDSGNTSPSFSITVPATSS</sequence>
<dbReference type="InParanoid" id="A0A0C2SG10"/>
<dbReference type="STRING" id="946122.A0A0C2SG10"/>
<dbReference type="Pfam" id="PF10342">
    <property type="entry name" value="Kre9_KNH"/>
    <property type="match status" value="1"/>
</dbReference>
<feature type="chain" id="PRO_5012610403" description="Yeast cell wall synthesis Kre9/Knh1-like N-terminal domain-containing protein" evidence="2">
    <location>
        <begin position="16"/>
        <end position="131"/>
    </location>
</feature>
<dbReference type="OrthoDB" id="3199367at2759"/>
<feature type="domain" description="Yeast cell wall synthesis Kre9/Knh1-like N-terminal" evidence="3">
    <location>
        <begin position="32"/>
        <end position="122"/>
    </location>
</feature>
<evidence type="ECO:0000313" key="4">
    <source>
        <dbReference type="EMBL" id="KIL62000.1"/>
    </source>
</evidence>
<dbReference type="AlphaFoldDB" id="A0A0C2SG10"/>
<keyword evidence="1 2" id="KW-0732">Signal</keyword>
<organism evidence="4 5">
    <name type="scientific">Amanita muscaria (strain Koide BX008)</name>
    <dbReference type="NCBI Taxonomy" id="946122"/>
    <lineage>
        <taxon>Eukaryota</taxon>
        <taxon>Fungi</taxon>
        <taxon>Dikarya</taxon>
        <taxon>Basidiomycota</taxon>
        <taxon>Agaricomycotina</taxon>
        <taxon>Agaricomycetes</taxon>
        <taxon>Agaricomycetidae</taxon>
        <taxon>Agaricales</taxon>
        <taxon>Pluteineae</taxon>
        <taxon>Amanitaceae</taxon>
        <taxon>Amanita</taxon>
    </lineage>
</organism>
<dbReference type="HOGENOM" id="CLU_083660_2_0_1"/>
<evidence type="ECO:0000256" key="2">
    <source>
        <dbReference type="SAM" id="SignalP"/>
    </source>
</evidence>